<feature type="region of interest" description="Disordered" evidence="1">
    <location>
        <begin position="357"/>
        <end position="656"/>
    </location>
</feature>
<dbReference type="GO" id="GO:0046982">
    <property type="term" value="F:protein heterodimerization activity"/>
    <property type="evidence" value="ECO:0007669"/>
    <property type="project" value="InterPro"/>
</dbReference>
<evidence type="ECO:0000256" key="1">
    <source>
        <dbReference type="SAM" id="MobiDB-lite"/>
    </source>
</evidence>
<sequence>MSRVTTSTTAPSYICPTAANAIIAEIGPYQVAADALQAINQFLDEFLGLLLSSSLSLDLSRIKTVVFTLLPSTLGKNAIVEAELEVKTFTETEVINYEVYEHMRNLGTNGNPFPLHEALPALRERCVEFCTLAIERPSSPQQEEDHPSSIHQVIIVPIVAIYVTTVLEHVAEYVLTAIAMTAEHEDTEVIRIKEVFLALIDDVQVGGVFYRMALREKLEKRAYTYGYMPRVMTPVSFSAPKHSSSTAGSIHTGFLDISFDDLELDREDSDYYATRPASFMSSSVSSTTFTSSSAVGLNKKKTHKVLRKEDEDPLFVASKSAASVYDPEATPTTMNFEDMIRSGDTVKVTLTPNRLRSIEVKNQMTDDHPPAPTWERRSTTSLRSRSSRSALRSTSPTPSASIMPTSRELPTTRPSTSSSSTITSSTTTTAPPLPSPPTTSRSSPFVSPKKPVVAPISALPTPPGPSPSVSTPSVTLTPAPTPVITTTEPPSPPTDPTTTCDHDEESIKEEKQQSSDNDSKPTSPIITRSDDQNHDDQDDLTTDDTSVTSDDCSDNTITTTAVAAVNSSQDSSNSSDEKSVTTKPPSPHDSVASLSSTKSSKSRDSVVSLSSTSSSGCSSAVTAQEEQSGESDNNTCTTPIPRQPPIRQRKVSRGSKAWESIEEHAITPAAAARRRLVRQSITTDTHMEQQVVHNPPKATPQPRPLSSVLDKVMHFERSMDEFAAQQHHRQHRASAYYPRRERFLYLQREPGTNLESTPRRPLRRRPVTSAAIDVSVQTATIHEKEDDDDDATRAVVGWLLGEA</sequence>
<feature type="compositionally biased region" description="Low complexity" evidence="1">
    <location>
        <begin position="543"/>
        <end position="574"/>
    </location>
</feature>
<feature type="compositionally biased region" description="Basic and acidic residues" evidence="1">
    <location>
        <begin position="357"/>
        <end position="378"/>
    </location>
</feature>
<feature type="domain" description="Fibronectin type-III" evidence="2">
    <location>
        <begin position="492"/>
        <end position="585"/>
    </location>
</feature>
<feature type="compositionally biased region" description="Low complexity" evidence="1">
    <location>
        <begin position="379"/>
        <end position="430"/>
    </location>
</feature>
<protein>
    <recommendedName>
        <fullName evidence="2">Fibronectin type-III domain-containing protein</fullName>
    </recommendedName>
</protein>
<dbReference type="InterPro" id="IPR009072">
    <property type="entry name" value="Histone-fold"/>
</dbReference>
<feature type="region of interest" description="Disordered" evidence="1">
    <location>
        <begin position="748"/>
        <end position="767"/>
    </location>
</feature>
<feature type="compositionally biased region" description="Low complexity" evidence="1">
    <location>
        <begin position="589"/>
        <end position="621"/>
    </location>
</feature>
<evidence type="ECO:0000259" key="2">
    <source>
        <dbReference type="PROSITE" id="PS50853"/>
    </source>
</evidence>
<evidence type="ECO:0000313" key="3">
    <source>
        <dbReference type="EMBL" id="CDS10382.1"/>
    </source>
</evidence>
<dbReference type="EMBL" id="LK023335">
    <property type="protein sequence ID" value="CDS10382.1"/>
    <property type="molecule type" value="Genomic_DNA"/>
</dbReference>
<dbReference type="PROSITE" id="PS50853">
    <property type="entry name" value="FN3"/>
    <property type="match status" value="1"/>
</dbReference>
<accession>A0A077WUM6</accession>
<dbReference type="InterPro" id="IPR003961">
    <property type="entry name" value="FN3_dom"/>
</dbReference>
<dbReference type="Gene3D" id="1.10.20.10">
    <property type="entry name" value="Histone, subunit A"/>
    <property type="match status" value="1"/>
</dbReference>
<organism evidence="3">
    <name type="scientific">Lichtheimia ramosa</name>
    <dbReference type="NCBI Taxonomy" id="688394"/>
    <lineage>
        <taxon>Eukaryota</taxon>
        <taxon>Fungi</taxon>
        <taxon>Fungi incertae sedis</taxon>
        <taxon>Mucoromycota</taxon>
        <taxon>Mucoromycotina</taxon>
        <taxon>Mucoromycetes</taxon>
        <taxon>Mucorales</taxon>
        <taxon>Lichtheimiaceae</taxon>
        <taxon>Lichtheimia</taxon>
    </lineage>
</organism>
<feature type="compositionally biased region" description="Low complexity" evidence="1">
    <location>
        <begin position="467"/>
        <end position="488"/>
    </location>
</feature>
<gene>
    <name evidence="3" type="ORF">LRAMOSA03058</name>
</gene>
<reference evidence="3" key="1">
    <citation type="journal article" date="2014" name="Genome Announc.">
        <title>De novo whole-genome sequence and genome annotation of Lichtheimia ramosa.</title>
        <authorList>
            <person name="Linde J."/>
            <person name="Schwartze V."/>
            <person name="Binder U."/>
            <person name="Lass-Florl C."/>
            <person name="Voigt K."/>
            <person name="Horn F."/>
        </authorList>
    </citation>
    <scope>NUCLEOTIDE SEQUENCE</scope>
    <source>
        <strain evidence="3">JMRC FSU:6197</strain>
    </source>
</reference>
<dbReference type="AlphaFoldDB" id="A0A077WUM6"/>
<dbReference type="OrthoDB" id="5382203at2759"/>
<feature type="compositionally biased region" description="Basic and acidic residues" evidence="1">
    <location>
        <begin position="508"/>
        <end position="519"/>
    </location>
</feature>
<name>A0A077WUM6_9FUNG</name>
<feature type="compositionally biased region" description="Polar residues" evidence="1">
    <location>
        <begin position="622"/>
        <end position="638"/>
    </location>
</feature>
<proteinExistence type="predicted"/>